<evidence type="ECO:0000256" key="3">
    <source>
        <dbReference type="ARBA" id="ARBA00022692"/>
    </source>
</evidence>
<feature type="transmembrane region" description="Helical" evidence="6">
    <location>
        <begin position="197"/>
        <end position="217"/>
    </location>
</feature>
<feature type="transmembrane region" description="Helical" evidence="6">
    <location>
        <begin position="259"/>
        <end position="277"/>
    </location>
</feature>
<evidence type="ECO:0000256" key="2">
    <source>
        <dbReference type="ARBA" id="ARBA00022475"/>
    </source>
</evidence>
<dbReference type="Pfam" id="PF01943">
    <property type="entry name" value="Polysacc_synt"/>
    <property type="match status" value="1"/>
</dbReference>
<dbReference type="GO" id="GO:0005886">
    <property type="term" value="C:plasma membrane"/>
    <property type="evidence" value="ECO:0007669"/>
    <property type="project" value="UniProtKB-SubCell"/>
</dbReference>
<accession>A0A917KC47</accession>
<keyword evidence="2" id="KW-1003">Cell membrane</keyword>
<evidence type="ECO:0008006" key="9">
    <source>
        <dbReference type="Google" id="ProtNLM"/>
    </source>
</evidence>
<keyword evidence="8" id="KW-1185">Reference proteome</keyword>
<dbReference type="InterPro" id="IPR050833">
    <property type="entry name" value="Poly_Biosynth_Transport"/>
</dbReference>
<comment type="subcellular location">
    <subcellularLocation>
        <location evidence="1">Cell membrane</location>
        <topology evidence="1">Multi-pass membrane protein</topology>
    </subcellularLocation>
</comment>
<evidence type="ECO:0000256" key="1">
    <source>
        <dbReference type="ARBA" id="ARBA00004651"/>
    </source>
</evidence>
<feature type="transmembrane region" description="Helical" evidence="6">
    <location>
        <begin position="354"/>
        <end position="375"/>
    </location>
</feature>
<feature type="transmembrane region" description="Helical" evidence="6">
    <location>
        <begin position="94"/>
        <end position="118"/>
    </location>
</feature>
<sequence length="503" mass="52581">MTGTASEGPEDRAGGRRLVSGVLWNALGRGVPLLIALVITPVLVHLMGTERWGLFTLALAMVGIFGVFDLGLGMALTRAVSEAIGEGRGRDAPALVGATIYALLGLSSVMAVLAYVLMPVLIRHVLIVPPGLEAEALAAFRVLALAAPLVVLNAALWGVLAAWQRFRAANIVNMPVSVFYYLGPVLALLAWDSLVGVMFALVAVRLASGLAYAALAWKDVPRLGLDRARFALLRPLLRQGGWMSLSGALTQMLLYADRFLVGAVIGLTAVAFYATPLDLVMRMWILPVAVAQALLPAIASSYRTAPERTALLLRRGALIVAGLVLPACLVLVALAPWLLWLWLGNAFADGGGMVMRILGVGIFFSCLAFVPGVLLDAIGRPEVTATFSLVQAAVFLPLGAGLLLLIGIEGAAIAWALRAAADCAGRFLLAARFYPPAAVAGRALLPLLAAAGVGLGLMVVAPGFIAAGLLGVVTLAVVVVLGWRIAPEEDRAMLLRRVGLARA</sequence>
<feature type="transmembrane region" description="Helical" evidence="6">
    <location>
        <begin position="387"/>
        <end position="406"/>
    </location>
</feature>
<dbReference type="PANTHER" id="PTHR30250">
    <property type="entry name" value="PST FAMILY PREDICTED COLANIC ACID TRANSPORTER"/>
    <property type="match status" value="1"/>
</dbReference>
<feature type="transmembrane region" description="Helical" evidence="6">
    <location>
        <begin position="172"/>
        <end position="191"/>
    </location>
</feature>
<feature type="transmembrane region" description="Helical" evidence="6">
    <location>
        <begin position="138"/>
        <end position="160"/>
    </location>
</feature>
<reference evidence="7" key="2">
    <citation type="submission" date="2020-09" db="EMBL/GenBank/DDBJ databases">
        <authorList>
            <person name="Sun Q."/>
            <person name="Zhou Y."/>
        </authorList>
    </citation>
    <scope>NUCLEOTIDE SEQUENCE</scope>
    <source>
        <strain evidence="7">CGMCC 1.3617</strain>
    </source>
</reference>
<comment type="caution">
    <text evidence="7">The sequence shown here is derived from an EMBL/GenBank/DDBJ whole genome shotgun (WGS) entry which is preliminary data.</text>
</comment>
<feature type="transmembrane region" description="Helical" evidence="6">
    <location>
        <begin position="467"/>
        <end position="486"/>
    </location>
</feature>
<reference evidence="7" key="1">
    <citation type="journal article" date="2014" name="Int. J. Syst. Evol. Microbiol.">
        <title>Complete genome sequence of Corynebacterium casei LMG S-19264T (=DSM 44701T), isolated from a smear-ripened cheese.</title>
        <authorList>
            <consortium name="US DOE Joint Genome Institute (JGI-PGF)"/>
            <person name="Walter F."/>
            <person name="Albersmeier A."/>
            <person name="Kalinowski J."/>
            <person name="Ruckert C."/>
        </authorList>
    </citation>
    <scope>NUCLEOTIDE SEQUENCE</scope>
    <source>
        <strain evidence="7">CGMCC 1.3617</strain>
    </source>
</reference>
<feature type="transmembrane region" description="Helical" evidence="6">
    <location>
        <begin position="443"/>
        <end position="461"/>
    </location>
</feature>
<dbReference type="CDD" id="cd13128">
    <property type="entry name" value="MATE_Wzx_like"/>
    <property type="match status" value="1"/>
</dbReference>
<keyword evidence="5 6" id="KW-0472">Membrane</keyword>
<evidence type="ECO:0000256" key="6">
    <source>
        <dbReference type="SAM" id="Phobius"/>
    </source>
</evidence>
<dbReference type="AlphaFoldDB" id="A0A917KC47"/>
<proteinExistence type="predicted"/>
<feature type="transmembrane region" description="Helical" evidence="6">
    <location>
        <begin position="52"/>
        <end position="73"/>
    </location>
</feature>
<dbReference type="InterPro" id="IPR002797">
    <property type="entry name" value="Polysacc_synth"/>
</dbReference>
<feature type="transmembrane region" description="Helical" evidence="6">
    <location>
        <begin position="22"/>
        <end position="46"/>
    </location>
</feature>
<dbReference type="EMBL" id="BMKW01000003">
    <property type="protein sequence ID" value="GGJ07891.1"/>
    <property type="molecule type" value="Genomic_DNA"/>
</dbReference>
<evidence type="ECO:0000256" key="4">
    <source>
        <dbReference type="ARBA" id="ARBA00022989"/>
    </source>
</evidence>
<organism evidence="7 8">
    <name type="scientific">Neoroseomonas lacus</name>
    <dbReference type="NCBI Taxonomy" id="287609"/>
    <lineage>
        <taxon>Bacteria</taxon>
        <taxon>Pseudomonadati</taxon>
        <taxon>Pseudomonadota</taxon>
        <taxon>Alphaproteobacteria</taxon>
        <taxon>Acetobacterales</taxon>
        <taxon>Acetobacteraceae</taxon>
        <taxon>Neoroseomonas</taxon>
    </lineage>
</organism>
<keyword evidence="3 6" id="KW-0812">Transmembrane</keyword>
<name>A0A917KC47_9PROT</name>
<dbReference type="RefSeq" id="WP_188966194.1">
    <property type="nucleotide sequence ID" value="NZ_BMKW01000003.1"/>
</dbReference>
<gene>
    <name evidence="7" type="ORF">GCM10011320_13600</name>
</gene>
<evidence type="ECO:0000313" key="7">
    <source>
        <dbReference type="EMBL" id="GGJ07891.1"/>
    </source>
</evidence>
<feature type="transmembrane region" description="Helical" evidence="6">
    <location>
        <begin position="317"/>
        <end position="342"/>
    </location>
</feature>
<dbReference type="Proteomes" id="UP000661507">
    <property type="component" value="Unassembled WGS sequence"/>
</dbReference>
<evidence type="ECO:0000313" key="8">
    <source>
        <dbReference type="Proteomes" id="UP000661507"/>
    </source>
</evidence>
<keyword evidence="4 6" id="KW-1133">Transmembrane helix</keyword>
<protein>
    <recommendedName>
        <fullName evidence="9">Flippase</fullName>
    </recommendedName>
</protein>
<evidence type="ECO:0000256" key="5">
    <source>
        <dbReference type="ARBA" id="ARBA00023136"/>
    </source>
</evidence>
<dbReference type="PANTHER" id="PTHR30250:SF26">
    <property type="entry name" value="PSMA PROTEIN"/>
    <property type="match status" value="1"/>
</dbReference>